<dbReference type="GeneID" id="87619728"/>
<dbReference type="EMBL" id="RZTZ01000001">
    <property type="protein sequence ID" value="RVT67771.1"/>
    <property type="molecule type" value="Genomic_DNA"/>
</dbReference>
<gene>
    <name evidence="1" type="ORF">EM808_04670</name>
</gene>
<sequence>MDKHIQELQDQLRAEHKNVAKYTQHVLEALNKLTEEHRRIVSSDALAGVKPDGCEEHAFYKTINDVKFTLVNELRKTVDDFNHLGDKHHMRNYPDGVKE</sequence>
<dbReference type="Proteomes" id="UP000288024">
    <property type="component" value="Unassembled WGS sequence"/>
</dbReference>
<dbReference type="RefSeq" id="WP_127736535.1">
    <property type="nucleotide sequence ID" value="NZ_CAJCKN010000070.1"/>
</dbReference>
<reference evidence="1 2" key="1">
    <citation type="submission" date="2019-01" db="EMBL/GenBank/DDBJ databases">
        <title>Bacillus sp. M5HDSG1-1, whole genome shotgun sequence.</title>
        <authorList>
            <person name="Tuo L."/>
        </authorList>
    </citation>
    <scope>NUCLEOTIDE SEQUENCE [LARGE SCALE GENOMIC DNA]</scope>
    <source>
        <strain evidence="1 2">M5HDSG1-1</strain>
    </source>
</reference>
<name>A0A3S2UD72_9BACI</name>
<comment type="caution">
    <text evidence="1">The sequence shown here is derived from an EMBL/GenBank/DDBJ whole genome shotgun (WGS) entry which is preliminary data.</text>
</comment>
<evidence type="ECO:0000313" key="2">
    <source>
        <dbReference type="Proteomes" id="UP000288024"/>
    </source>
</evidence>
<dbReference type="AlphaFoldDB" id="A0A3S2UD72"/>
<accession>A0A3S2UD72</accession>
<organism evidence="1 2">
    <name type="scientific">Niallia taxi</name>
    <dbReference type="NCBI Taxonomy" id="2499688"/>
    <lineage>
        <taxon>Bacteria</taxon>
        <taxon>Bacillati</taxon>
        <taxon>Bacillota</taxon>
        <taxon>Bacilli</taxon>
        <taxon>Bacillales</taxon>
        <taxon>Bacillaceae</taxon>
        <taxon>Niallia</taxon>
    </lineage>
</organism>
<proteinExistence type="predicted"/>
<evidence type="ECO:0000313" key="1">
    <source>
        <dbReference type="EMBL" id="RVT67771.1"/>
    </source>
</evidence>
<keyword evidence="2" id="KW-1185">Reference proteome</keyword>
<protein>
    <submittedName>
        <fullName evidence="1">Uncharacterized protein</fullName>
    </submittedName>
</protein>